<evidence type="ECO:0000313" key="1">
    <source>
        <dbReference type="EMBL" id="KAH6628393.1"/>
    </source>
</evidence>
<protein>
    <submittedName>
        <fullName evidence="1">HAD-like domain-containing protein</fullName>
    </submittedName>
</protein>
<proteinExistence type="predicted"/>
<organism evidence="1 2">
    <name type="scientific">Chaetomium tenue</name>
    <dbReference type="NCBI Taxonomy" id="1854479"/>
    <lineage>
        <taxon>Eukaryota</taxon>
        <taxon>Fungi</taxon>
        <taxon>Dikarya</taxon>
        <taxon>Ascomycota</taxon>
        <taxon>Pezizomycotina</taxon>
        <taxon>Sordariomycetes</taxon>
        <taxon>Sordariomycetidae</taxon>
        <taxon>Sordariales</taxon>
        <taxon>Chaetomiaceae</taxon>
        <taxon>Chaetomium</taxon>
    </lineage>
</organism>
<evidence type="ECO:0000313" key="2">
    <source>
        <dbReference type="Proteomes" id="UP000724584"/>
    </source>
</evidence>
<sequence>MASVALPISRASLRGLAMSLPLRLGAVSSPCLTSGLRFSSSFVAGARRARAPAELARRQRGTALTRGFKNDVRVGRSGRESPSFAFAFDIDGVLLHVAKPIPGATKVLKFLNDDNIPFILLTNGGGKHETERVKDLEARLGVQLSTDNFVQSHTPFQELLEGPNSLRDKTVLVTGSDYEKCRTIFKEYGFQNVITPADIYAADPTIFPFQAPSSYTTPSQPLPKPLYSHPGPITNPATLPSHLKIDAIFVLNDPRDWALDLQIITDLLLSHAGYLGTYSPLNHPTPTTRDHPNGGWQNDSQPPLYFSNADLLWSAGYHLPRLGQGAFQAAVAGLWRRITGGAELRRVSIGKPYRETYRWAERVLTSMGDGGGRIGGVGGLRRVYMVGDNPESDIAGANGYCSEEGTEWVSVLVRTGVWSAERGGKLEGVFEPKVVVDDVMGAVKWALKKEGWEKGAAGEELE</sequence>
<dbReference type="EMBL" id="JAGIZQ010000005">
    <property type="protein sequence ID" value="KAH6628393.1"/>
    <property type="molecule type" value="Genomic_DNA"/>
</dbReference>
<reference evidence="1 2" key="1">
    <citation type="journal article" date="2021" name="Nat. Commun.">
        <title>Genetic determinants of endophytism in the Arabidopsis root mycobiome.</title>
        <authorList>
            <person name="Mesny F."/>
            <person name="Miyauchi S."/>
            <person name="Thiergart T."/>
            <person name="Pickel B."/>
            <person name="Atanasova L."/>
            <person name="Karlsson M."/>
            <person name="Huettel B."/>
            <person name="Barry K.W."/>
            <person name="Haridas S."/>
            <person name="Chen C."/>
            <person name="Bauer D."/>
            <person name="Andreopoulos W."/>
            <person name="Pangilinan J."/>
            <person name="LaButti K."/>
            <person name="Riley R."/>
            <person name="Lipzen A."/>
            <person name="Clum A."/>
            <person name="Drula E."/>
            <person name="Henrissat B."/>
            <person name="Kohler A."/>
            <person name="Grigoriev I.V."/>
            <person name="Martin F.M."/>
            <person name="Hacquard S."/>
        </authorList>
    </citation>
    <scope>NUCLEOTIDE SEQUENCE [LARGE SCALE GENOMIC DNA]</scope>
    <source>
        <strain evidence="1 2">MPI-SDFR-AT-0079</strain>
    </source>
</reference>
<keyword evidence="2" id="KW-1185">Reference proteome</keyword>
<accession>A0ACB7P2Z0</accession>
<name>A0ACB7P2Z0_9PEZI</name>
<dbReference type="Proteomes" id="UP000724584">
    <property type="component" value="Unassembled WGS sequence"/>
</dbReference>
<comment type="caution">
    <text evidence="1">The sequence shown here is derived from an EMBL/GenBank/DDBJ whole genome shotgun (WGS) entry which is preliminary data.</text>
</comment>
<gene>
    <name evidence="1" type="ORF">F5144DRAFT_622325</name>
</gene>